<dbReference type="Pfam" id="PF25273">
    <property type="entry name" value="DUF7869"/>
    <property type="match status" value="1"/>
</dbReference>
<gene>
    <name evidence="3" type="ORF">FWK35_00037043</name>
</gene>
<dbReference type="EMBL" id="VUJU01011856">
    <property type="protein sequence ID" value="KAF0709718.1"/>
    <property type="molecule type" value="Genomic_DNA"/>
</dbReference>
<dbReference type="Proteomes" id="UP000478052">
    <property type="component" value="Unassembled WGS sequence"/>
</dbReference>
<proteinExistence type="predicted"/>
<evidence type="ECO:0000259" key="2">
    <source>
        <dbReference type="Pfam" id="PF25273"/>
    </source>
</evidence>
<evidence type="ECO:0000313" key="4">
    <source>
        <dbReference type="Proteomes" id="UP000478052"/>
    </source>
</evidence>
<feature type="non-terminal residue" evidence="3">
    <location>
        <position position="698"/>
    </location>
</feature>
<dbReference type="OrthoDB" id="6629246at2759"/>
<dbReference type="PANTHER" id="PTHR10773:SF19">
    <property type="match status" value="1"/>
</dbReference>
<feature type="domain" description="DUF7869" evidence="2">
    <location>
        <begin position="451"/>
        <end position="573"/>
    </location>
</feature>
<feature type="non-terminal residue" evidence="3">
    <location>
        <position position="1"/>
    </location>
</feature>
<dbReference type="AlphaFoldDB" id="A0A6G0VWU2"/>
<dbReference type="PANTHER" id="PTHR10773">
    <property type="entry name" value="DNA-DIRECTED RNA POLYMERASES I, II, AND III SUBUNIT RPABC2"/>
    <property type="match status" value="1"/>
</dbReference>
<name>A0A6G0VWU2_APHCR</name>
<evidence type="ECO:0000256" key="1">
    <source>
        <dbReference type="SAM" id="MobiDB-lite"/>
    </source>
</evidence>
<accession>A0A6G0VWU2</accession>
<keyword evidence="4" id="KW-1185">Reference proteome</keyword>
<reference evidence="3 4" key="1">
    <citation type="submission" date="2019-08" db="EMBL/GenBank/DDBJ databases">
        <title>Whole genome of Aphis craccivora.</title>
        <authorList>
            <person name="Voronova N.V."/>
            <person name="Shulinski R.S."/>
            <person name="Bandarenka Y.V."/>
            <person name="Zhorov D.G."/>
            <person name="Warner D."/>
        </authorList>
    </citation>
    <scope>NUCLEOTIDE SEQUENCE [LARGE SCALE GENOMIC DNA]</scope>
    <source>
        <strain evidence="3">180601</strain>
        <tissue evidence="3">Whole Body</tissue>
    </source>
</reference>
<comment type="caution">
    <text evidence="3">The sequence shown here is derived from an EMBL/GenBank/DDBJ whole genome shotgun (WGS) entry which is preliminary data.</text>
</comment>
<protein>
    <recommendedName>
        <fullName evidence="2">DUF7869 domain-containing protein</fullName>
    </recommendedName>
</protein>
<evidence type="ECO:0000313" key="3">
    <source>
        <dbReference type="EMBL" id="KAF0709718.1"/>
    </source>
</evidence>
<sequence length="698" mass="81337">EFNDDESIGTDSILSLYEYGAMSSDDFECNSESDNTCNYDSEKDPEYTPNQVYSKLNEDSDIDDPVSKEDLPTSIDNNIGYLVDAINIENNIGYDNIILTDTCSTGSNKKRRITPKEKTRKRTRNVENWLDVKSKAKLNYGVEHLNRKGQIICAKKMGLPCPMTCRLKCHGNINYEERYNLFQLYWNLENRSRKWDFLARYVKVSGTKQAIVLKEFSRRKFSRKYFLIVKNKEIQVCKKMFLNTFGISEKVVNTICKKLEDSPTINADMTGKHKNRPHTIPCEVKQFIREHINSFPVVDSHYTRNKTDKKYLEANLTISKMHRLYLEWINEKPVETLTKNATLRQYTDVFNEFNISFFKPKKDLCDVCEKYKIAEPKEKEEQQIQYDEHLFNKEVVRRIKNADKERASIEPGFCVAVFDLEKVLTTPQGETSTFYYKRKFATYNFTIYDIGKREGFCYIWNESDAKRGANEIATCLYMFLKQKKDDGIQEFSFYSDNCGGQNRNRFVFAMWEYAAYKLKIKITHRFLEKGHTQNEGDSMHATIEKTKKGKTIYVPAQWVTLVQCAKVKGAPYSVKEVSNKDFLDFKHIVNNSEYNWKLASNGLLVKWSCVKEIMVTFECPFQLSIKYNLNITDDTITISLQNKKNRGRHQPHCGPVRAYDKPFPIEKLKLNDLLSLCNTGLIPTVYHAFYKSLSSSPA</sequence>
<feature type="region of interest" description="Disordered" evidence="1">
    <location>
        <begin position="30"/>
        <end position="49"/>
    </location>
</feature>
<dbReference type="InterPro" id="IPR057191">
    <property type="entry name" value="DUF7869"/>
</dbReference>
<organism evidence="3 4">
    <name type="scientific">Aphis craccivora</name>
    <name type="common">Cowpea aphid</name>
    <dbReference type="NCBI Taxonomy" id="307492"/>
    <lineage>
        <taxon>Eukaryota</taxon>
        <taxon>Metazoa</taxon>
        <taxon>Ecdysozoa</taxon>
        <taxon>Arthropoda</taxon>
        <taxon>Hexapoda</taxon>
        <taxon>Insecta</taxon>
        <taxon>Pterygota</taxon>
        <taxon>Neoptera</taxon>
        <taxon>Paraneoptera</taxon>
        <taxon>Hemiptera</taxon>
        <taxon>Sternorrhyncha</taxon>
        <taxon>Aphidomorpha</taxon>
        <taxon>Aphidoidea</taxon>
        <taxon>Aphididae</taxon>
        <taxon>Aphidini</taxon>
        <taxon>Aphis</taxon>
        <taxon>Aphis</taxon>
    </lineage>
</organism>